<evidence type="ECO:0000256" key="2">
    <source>
        <dbReference type="SAM" id="MobiDB-lite"/>
    </source>
</evidence>
<evidence type="ECO:0000256" key="1">
    <source>
        <dbReference type="ARBA" id="ARBA00022679"/>
    </source>
</evidence>
<dbReference type="PANTHER" id="PTHR43861:SF3">
    <property type="entry name" value="PUTATIVE (AFU_ORTHOLOGUE AFUA_2G14390)-RELATED"/>
    <property type="match status" value="1"/>
</dbReference>
<dbReference type="SUPFAM" id="SSF53335">
    <property type="entry name" value="S-adenosyl-L-methionine-dependent methyltransferases"/>
    <property type="match status" value="1"/>
</dbReference>
<dbReference type="CDD" id="cd02440">
    <property type="entry name" value="AdoMet_MTases"/>
    <property type="match status" value="1"/>
</dbReference>
<evidence type="ECO:0000259" key="3">
    <source>
        <dbReference type="Pfam" id="PF08242"/>
    </source>
</evidence>
<sequence>MNDSTPNTTASGCTQQSASAPTEHRTAAEFWEDRYRSAAQVWSGNPNATLVDLVSDLAPGTAVDLGCGEGADVVWLAEQGWHTLGVDISPSAVARGRNLAARREVSDLAQFEVANLDEWEGTEADLIVATFLHSPAELARTRILQTAAANVKPGGHLAVISHAAPPPWATQHAHRADMHRSAKAEFESLDLGSDWRVLVLEERTRPATSPDGEPAELVDAVMLIQRLH</sequence>
<evidence type="ECO:0000313" key="5">
    <source>
        <dbReference type="Proteomes" id="UP001597453"/>
    </source>
</evidence>
<dbReference type="InterPro" id="IPR013217">
    <property type="entry name" value="Methyltransf_12"/>
</dbReference>
<name>A0ABW5RG16_9MICO</name>
<comment type="caution">
    <text evidence="4">The sequence shown here is derived from an EMBL/GenBank/DDBJ whole genome shotgun (WGS) entry which is preliminary data.</text>
</comment>
<accession>A0ABW5RG16</accession>
<keyword evidence="1" id="KW-0808">Transferase</keyword>
<dbReference type="Proteomes" id="UP001597453">
    <property type="component" value="Unassembled WGS sequence"/>
</dbReference>
<protein>
    <submittedName>
        <fullName evidence="4">Class I SAM-dependent methyltransferase</fullName>
    </submittedName>
</protein>
<proteinExistence type="predicted"/>
<feature type="domain" description="Methyltransferase type 12" evidence="3">
    <location>
        <begin position="63"/>
        <end position="157"/>
    </location>
</feature>
<organism evidence="4 5">
    <name type="scientific">Gulosibacter bifidus</name>
    <dbReference type="NCBI Taxonomy" id="272239"/>
    <lineage>
        <taxon>Bacteria</taxon>
        <taxon>Bacillati</taxon>
        <taxon>Actinomycetota</taxon>
        <taxon>Actinomycetes</taxon>
        <taxon>Micrococcales</taxon>
        <taxon>Microbacteriaceae</taxon>
        <taxon>Gulosibacter</taxon>
    </lineage>
</organism>
<reference evidence="5" key="1">
    <citation type="journal article" date="2019" name="Int. J. Syst. Evol. Microbiol.">
        <title>The Global Catalogue of Microorganisms (GCM) 10K type strain sequencing project: providing services to taxonomists for standard genome sequencing and annotation.</title>
        <authorList>
            <consortium name="The Broad Institute Genomics Platform"/>
            <consortium name="The Broad Institute Genome Sequencing Center for Infectious Disease"/>
            <person name="Wu L."/>
            <person name="Ma J."/>
        </authorList>
    </citation>
    <scope>NUCLEOTIDE SEQUENCE [LARGE SCALE GENOMIC DNA]</scope>
    <source>
        <strain evidence="5">TISTR 1511</strain>
    </source>
</reference>
<feature type="compositionally biased region" description="Polar residues" evidence="2">
    <location>
        <begin position="1"/>
        <end position="20"/>
    </location>
</feature>
<dbReference type="Gene3D" id="3.40.50.150">
    <property type="entry name" value="Vaccinia Virus protein VP39"/>
    <property type="match status" value="1"/>
</dbReference>
<dbReference type="RefSeq" id="WP_066055506.1">
    <property type="nucleotide sequence ID" value="NZ_JBHUNF010000001.1"/>
</dbReference>
<dbReference type="Pfam" id="PF08242">
    <property type="entry name" value="Methyltransf_12"/>
    <property type="match status" value="1"/>
</dbReference>
<dbReference type="GO" id="GO:0032259">
    <property type="term" value="P:methylation"/>
    <property type="evidence" value="ECO:0007669"/>
    <property type="project" value="UniProtKB-KW"/>
</dbReference>
<dbReference type="EMBL" id="JBHUNF010000001">
    <property type="protein sequence ID" value="MFD2673715.1"/>
    <property type="molecule type" value="Genomic_DNA"/>
</dbReference>
<keyword evidence="4" id="KW-0489">Methyltransferase</keyword>
<feature type="region of interest" description="Disordered" evidence="2">
    <location>
        <begin position="1"/>
        <end position="24"/>
    </location>
</feature>
<dbReference type="InterPro" id="IPR029063">
    <property type="entry name" value="SAM-dependent_MTases_sf"/>
</dbReference>
<keyword evidence="5" id="KW-1185">Reference proteome</keyword>
<gene>
    <name evidence="4" type="ORF">ACFSUQ_00115</name>
</gene>
<evidence type="ECO:0000313" key="4">
    <source>
        <dbReference type="EMBL" id="MFD2673715.1"/>
    </source>
</evidence>
<dbReference type="PANTHER" id="PTHR43861">
    <property type="entry name" value="TRANS-ACONITATE 2-METHYLTRANSFERASE-RELATED"/>
    <property type="match status" value="1"/>
</dbReference>
<dbReference type="GO" id="GO:0008168">
    <property type="term" value="F:methyltransferase activity"/>
    <property type="evidence" value="ECO:0007669"/>
    <property type="project" value="UniProtKB-KW"/>
</dbReference>